<keyword evidence="3" id="KW-0862">Zinc</keyword>
<dbReference type="PANTHER" id="PTHR14305:SF0">
    <property type="entry name" value="E3 UBIQUITIN-PROTEIN LIGASE CCNB1IP1"/>
    <property type="match status" value="1"/>
</dbReference>
<sequence>MENTLTCNNLKCRKELTDRALVTTCSHIFCIECIQRLGLLGQDNQRRNTCPVCNAQLTKAEDIAINNLNPSEEFKTCVLSGLSPNIVMECAGRAISFWAYQTTQNLHYQQYLYKTLSEKYSALWARCDQINRDSDAKMNSLCEKLESEPSRRMSFLPHELTQTGMTASRDVLQRKNDELVEALKDKSRKLFQTQELYTKVKRKAELGRIERAASDAVDSSIRSVPPPVLNNQEAHAFPPPQFRDPNERNYPLSHGLRFDATGFMPGLAGSNPPQHTPEGQWPRKRTPSHGKRDLFPAEEVVC</sequence>
<evidence type="ECO:0000256" key="5">
    <source>
        <dbReference type="SAM" id="MobiDB-lite"/>
    </source>
</evidence>
<evidence type="ECO:0000256" key="4">
    <source>
        <dbReference type="PROSITE-ProRule" id="PRU00175"/>
    </source>
</evidence>
<dbReference type="Pfam" id="PF14634">
    <property type="entry name" value="zf-RING_5"/>
    <property type="match status" value="1"/>
</dbReference>
<evidence type="ECO:0000259" key="6">
    <source>
        <dbReference type="PROSITE" id="PS50089"/>
    </source>
</evidence>
<protein>
    <submittedName>
        <fullName evidence="7">E3 ubiquitin-protein ligase CCNB1IP1</fullName>
    </submittedName>
</protein>
<keyword evidence="2 4" id="KW-0863">Zinc-finger</keyword>
<dbReference type="InterPro" id="IPR001841">
    <property type="entry name" value="Znf_RING"/>
</dbReference>
<dbReference type="EMBL" id="PPTA01000032">
    <property type="protein sequence ID" value="TFA97491.1"/>
    <property type="molecule type" value="Genomic_DNA"/>
</dbReference>
<comment type="caution">
    <text evidence="7">The sequence shown here is derived from an EMBL/GenBank/DDBJ whole genome shotgun (WGS) entry which is preliminary data.</text>
</comment>
<evidence type="ECO:0000256" key="2">
    <source>
        <dbReference type="ARBA" id="ARBA00022771"/>
    </source>
</evidence>
<proteinExistence type="predicted"/>
<feature type="domain" description="RING-type" evidence="6">
    <location>
        <begin position="12"/>
        <end position="54"/>
    </location>
</feature>
<feature type="region of interest" description="Disordered" evidence="5">
    <location>
        <begin position="262"/>
        <end position="302"/>
    </location>
</feature>
<evidence type="ECO:0000256" key="3">
    <source>
        <dbReference type="ARBA" id="ARBA00022833"/>
    </source>
</evidence>
<keyword evidence="8" id="KW-1185">Reference proteome</keyword>
<dbReference type="InterPro" id="IPR042448">
    <property type="entry name" value="CCNB1IP1"/>
</dbReference>
<accession>A0ABY2GPK6</accession>
<dbReference type="SUPFAM" id="SSF57850">
    <property type="entry name" value="RING/U-box"/>
    <property type="match status" value="1"/>
</dbReference>
<reference evidence="7 8" key="1">
    <citation type="submission" date="2018-01" db="EMBL/GenBank/DDBJ databases">
        <title>Genome characterization of the sugarcane-associated fungus Trichoderma ghanense CCMA-1212 and their application in lignocelulose bioconversion.</title>
        <authorList>
            <person name="Steindorff A.S."/>
            <person name="Mendes T.D."/>
            <person name="Vilela E.S.D."/>
            <person name="Rodrigues D.S."/>
            <person name="Formighieri E.F."/>
            <person name="Melo I.S."/>
            <person name="Favaro L.C.L."/>
        </authorList>
    </citation>
    <scope>NUCLEOTIDE SEQUENCE [LARGE SCALE GENOMIC DNA]</scope>
    <source>
        <strain evidence="7 8">CCMA-1212</strain>
    </source>
</reference>
<dbReference type="PROSITE" id="PS00518">
    <property type="entry name" value="ZF_RING_1"/>
    <property type="match status" value="1"/>
</dbReference>
<gene>
    <name evidence="7" type="ORF">CCMA1212_010778</name>
</gene>
<dbReference type="InterPro" id="IPR013083">
    <property type="entry name" value="Znf_RING/FYVE/PHD"/>
</dbReference>
<organism evidence="7 8">
    <name type="scientific">Trichoderma ghanense</name>
    <dbReference type="NCBI Taxonomy" id="65468"/>
    <lineage>
        <taxon>Eukaryota</taxon>
        <taxon>Fungi</taxon>
        <taxon>Dikarya</taxon>
        <taxon>Ascomycota</taxon>
        <taxon>Pezizomycotina</taxon>
        <taxon>Sordariomycetes</taxon>
        <taxon>Hypocreomycetidae</taxon>
        <taxon>Hypocreales</taxon>
        <taxon>Hypocreaceae</taxon>
        <taxon>Trichoderma</taxon>
    </lineage>
</organism>
<dbReference type="InterPro" id="IPR017907">
    <property type="entry name" value="Znf_RING_CS"/>
</dbReference>
<dbReference type="Proteomes" id="UP001642720">
    <property type="component" value="Unassembled WGS sequence"/>
</dbReference>
<dbReference type="RefSeq" id="XP_073553693.1">
    <property type="nucleotide sequence ID" value="XM_073707806.1"/>
</dbReference>
<evidence type="ECO:0000313" key="7">
    <source>
        <dbReference type="EMBL" id="TFA97491.1"/>
    </source>
</evidence>
<name>A0ABY2GPK6_9HYPO</name>
<keyword evidence="1" id="KW-0479">Metal-binding</keyword>
<dbReference type="PANTHER" id="PTHR14305">
    <property type="entry name" value="E3 UBIQUITIN-PROTEIN LIGASE CCNB1IP1"/>
    <property type="match status" value="1"/>
</dbReference>
<evidence type="ECO:0000256" key="1">
    <source>
        <dbReference type="ARBA" id="ARBA00022723"/>
    </source>
</evidence>
<dbReference type="PROSITE" id="PS50089">
    <property type="entry name" value="ZF_RING_2"/>
    <property type="match status" value="1"/>
</dbReference>
<dbReference type="GeneID" id="300582256"/>
<dbReference type="Gene3D" id="3.30.40.10">
    <property type="entry name" value="Zinc/RING finger domain, C3HC4 (zinc finger)"/>
    <property type="match status" value="1"/>
</dbReference>
<evidence type="ECO:0000313" key="8">
    <source>
        <dbReference type="Proteomes" id="UP001642720"/>
    </source>
</evidence>